<feature type="region of interest" description="Disordered" evidence="1">
    <location>
        <begin position="83"/>
        <end position="146"/>
    </location>
</feature>
<accession>A0A0D3IGK5</accession>
<feature type="compositionally biased region" description="Gly residues" evidence="1">
    <location>
        <begin position="83"/>
        <end position="116"/>
    </location>
</feature>
<dbReference type="PaxDb" id="2903-EOD10390"/>
<evidence type="ECO:0000313" key="4">
    <source>
        <dbReference type="Proteomes" id="UP000013827"/>
    </source>
</evidence>
<protein>
    <recommendedName>
        <fullName evidence="2">DUF5710 domain-containing protein</fullName>
    </recommendedName>
</protein>
<dbReference type="EnsemblProtists" id="EOD10390">
    <property type="protein sequence ID" value="EOD10390"/>
    <property type="gene ID" value="EMIHUDRAFT_124786"/>
</dbReference>
<dbReference type="AlphaFoldDB" id="A0A0D3IGK5"/>
<name>A0A0D3IGK5_EMIH1</name>
<organism evidence="3 4">
    <name type="scientific">Emiliania huxleyi (strain CCMP1516)</name>
    <dbReference type="NCBI Taxonomy" id="280463"/>
    <lineage>
        <taxon>Eukaryota</taxon>
        <taxon>Haptista</taxon>
        <taxon>Haptophyta</taxon>
        <taxon>Prymnesiophyceae</taxon>
        <taxon>Isochrysidales</taxon>
        <taxon>Noelaerhabdaceae</taxon>
        <taxon>Emiliania</taxon>
    </lineage>
</organism>
<keyword evidence="4" id="KW-1185">Reference proteome</keyword>
<dbReference type="InterPro" id="IPR043764">
    <property type="entry name" value="DUF5710"/>
</dbReference>
<dbReference type="GeneID" id="17256542"/>
<dbReference type="Pfam" id="PF18974">
    <property type="entry name" value="DUF5710"/>
    <property type="match status" value="1"/>
</dbReference>
<sequence>APRRLGAGEGSRCAGTSSGKSGGKNSSKSGGAAVRTYLEVPIEENPVLKAVGGARWDKERRAWYVPARTPLLPFVKWITAAGAGAGGGGGGRGGGGGGRGGGGGGRGDGGGDGGAGAEYVSLVDGGRGGGRKRGGDGGNYVRVSMS</sequence>
<evidence type="ECO:0000313" key="3">
    <source>
        <dbReference type="EnsemblProtists" id="EOD10390"/>
    </source>
</evidence>
<feature type="compositionally biased region" description="Low complexity" evidence="1">
    <location>
        <begin position="15"/>
        <end position="31"/>
    </location>
</feature>
<dbReference type="RefSeq" id="XP_005762819.1">
    <property type="nucleotide sequence ID" value="XM_005762762.1"/>
</dbReference>
<dbReference type="KEGG" id="ehx:EMIHUDRAFT_124786"/>
<feature type="domain" description="DUF5710" evidence="2">
    <location>
        <begin position="35"/>
        <end position="78"/>
    </location>
</feature>
<reference evidence="4" key="1">
    <citation type="journal article" date="2013" name="Nature">
        <title>Pan genome of the phytoplankton Emiliania underpins its global distribution.</title>
        <authorList>
            <person name="Read B.A."/>
            <person name="Kegel J."/>
            <person name="Klute M.J."/>
            <person name="Kuo A."/>
            <person name="Lefebvre S.C."/>
            <person name="Maumus F."/>
            <person name="Mayer C."/>
            <person name="Miller J."/>
            <person name="Monier A."/>
            <person name="Salamov A."/>
            <person name="Young J."/>
            <person name="Aguilar M."/>
            <person name="Claverie J.M."/>
            <person name="Frickenhaus S."/>
            <person name="Gonzalez K."/>
            <person name="Herman E.K."/>
            <person name="Lin Y.C."/>
            <person name="Napier J."/>
            <person name="Ogata H."/>
            <person name="Sarno A.F."/>
            <person name="Shmutz J."/>
            <person name="Schroeder D."/>
            <person name="de Vargas C."/>
            <person name="Verret F."/>
            <person name="von Dassow P."/>
            <person name="Valentin K."/>
            <person name="Van de Peer Y."/>
            <person name="Wheeler G."/>
            <person name="Dacks J.B."/>
            <person name="Delwiche C.F."/>
            <person name="Dyhrman S.T."/>
            <person name="Glockner G."/>
            <person name="John U."/>
            <person name="Richards T."/>
            <person name="Worden A.Z."/>
            <person name="Zhang X."/>
            <person name="Grigoriev I.V."/>
            <person name="Allen A.E."/>
            <person name="Bidle K."/>
            <person name="Borodovsky M."/>
            <person name="Bowler C."/>
            <person name="Brownlee C."/>
            <person name="Cock J.M."/>
            <person name="Elias M."/>
            <person name="Gladyshev V.N."/>
            <person name="Groth M."/>
            <person name="Guda C."/>
            <person name="Hadaegh A."/>
            <person name="Iglesias-Rodriguez M.D."/>
            <person name="Jenkins J."/>
            <person name="Jones B.M."/>
            <person name="Lawson T."/>
            <person name="Leese F."/>
            <person name="Lindquist E."/>
            <person name="Lobanov A."/>
            <person name="Lomsadze A."/>
            <person name="Malik S.B."/>
            <person name="Marsh M.E."/>
            <person name="Mackinder L."/>
            <person name="Mock T."/>
            <person name="Mueller-Roeber B."/>
            <person name="Pagarete A."/>
            <person name="Parker M."/>
            <person name="Probert I."/>
            <person name="Quesneville H."/>
            <person name="Raines C."/>
            <person name="Rensing S.A."/>
            <person name="Riano-Pachon D.M."/>
            <person name="Richier S."/>
            <person name="Rokitta S."/>
            <person name="Shiraiwa Y."/>
            <person name="Soanes D.M."/>
            <person name="van der Giezen M."/>
            <person name="Wahlund T.M."/>
            <person name="Williams B."/>
            <person name="Wilson W."/>
            <person name="Wolfe G."/>
            <person name="Wurch L.L."/>
        </authorList>
    </citation>
    <scope>NUCLEOTIDE SEQUENCE</scope>
</reference>
<evidence type="ECO:0000259" key="2">
    <source>
        <dbReference type="Pfam" id="PF18974"/>
    </source>
</evidence>
<dbReference type="Proteomes" id="UP000013827">
    <property type="component" value="Unassembled WGS sequence"/>
</dbReference>
<feature type="region of interest" description="Disordered" evidence="1">
    <location>
        <begin position="1"/>
        <end position="31"/>
    </location>
</feature>
<reference evidence="3" key="2">
    <citation type="submission" date="2024-10" db="UniProtKB">
        <authorList>
            <consortium name="EnsemblProtists"/>
        </authorList>
    </citation>
    <scope>IDENTIFICATION</scope>
</reference>
<proteinExistence type="predicted"/>
<evidence type="ECO:0000256" key="1">
    <source>
        <dbReference type="SAM" id="MobiDB-lite"/>
    </source>
</evidence>
<dbReference type="HOGENOM" id="CLU_1782365_0_0_1"/>